<feature type="domain" description="Rho-GAP" evidence="4">
    <location>
        <begin position="472"/>
        <end position="670"/>
    </location>
</feature>
<evidence type="ECO:0000256" key="2">
    <source>
        <dbReference type="PROSITE-ProRule" id="PRU01077"/>
    </source>
</evidence>
<dbReference type="InterPro" id="IPR027267">
    <property type="entry name" value="AH/BAR_dom_sf"/>
</dbReference>
<feature type="compositionally biased region" description="Low complexity" evidence="3">
    <location>
        <begin position="45"/>
        <end position="56"/>
    </location>
</feature>
<keyword evidence="1" id="KW-0343">GTPase activation</keyword>
<keyword evidence="7" id="KW-1185">Reference proteome</keyword>
<protein>
    <submittedName>
        <fullName evidence="6">RhoGAP-domain-containing protein</fullName>
    </submittedName>
</protein>
<dbReference type="GO" id="GO:0007165">
    <property type="term" value="P:signal transduction"/>
    <property type="evidence" value="ECO:0007669"/>
    <property type="project" value="InterPro"/>
</dbReference>
<dbReference type="InterPro" id="IPR050729">
    <property type="entry name" value="Rho-GAP"/>
</dbReference>
<evidence type="ECO:0000259" key="5">
    <source>
        <dbReference type="PROSITE" id="PS51741"/>
    </source>
</evidence>
<dbReference type="PROSITE" id="PS50238">
    <property type="entry name" value="RHOGAP"/>
    <property type="match status" value="1"/>
</dbReference>
<dbReference type="Proteomes" id="UP000076532">
    <property type="component" value="Unassembled WGS sequence"/>
</dbReference>
<dbReference type="SUPFAM" id="SSF48350">
    <property type="entry name" value="GTPase activation domain, GAP"/>
    <property type="match status" value="1"/>
</dbReference>
<proteinExistence type="predicted"/>
<dbReference type="InterPro" id="IPR008936">
    <property type="entry name" value="Rho_GTPase_activation_prot"/>
</dbReference>
<dbReference type="Gene3D" id="1.20.1270.60">
    <property type="entry name" value="Arfaptin homology (AH) domain/BAR domain"/>
    <property type="match status" value="1"/>
</dbReference>
<evidence type="ECO:0000313" key="6">
    <source>
        <dbReference type="EMBL" id="KZP30527.1"/>
    </source>
</evidence>
<dbReference type="SMART" id="SM00055">
    <property type="entry name" value="FCH"/>
    <property type="match status" value="1"/>
</dbReference>
<organism evidence="6 7">
    <name type="scientific">Athelia psychrophila</name>
    <dbReference type="NCBI Taxonomy" id="1759441"/>
    <lineage>
        <taxon>Eukaryota</taxon>
        <taxon>Fungi</taxon>
        <taxon>Dikarya</taxon>
        <taxon>Basidiomycota</taxon>
        <taxon>Agaricomycotina</taxon>
        <taxon>Agaricomycetes</taxon>
        <taxon>Agaricomycetidae</taxon>
        <taxon>Atheliales</taxon>
        <taxon>Atheliaceae</taxon>
        <taxon>Athelia</taxon>
    </lineage>
</organism>
<accession>A0A166TEC3</accession>
<dbReference type="SMART" id="SM00324">
    <property type="entry name" value="RhoGAP"/>
    <property type="match status" value="1"/>
</dbReference>
<gene>
    <name evidence="6" type="ORF">FIBSPDRAFT_814837</name>
</gene>
<dbReference type="STRING" id="436010.A0A166TEC3"/>
<dbReference type="EMBL" id="KV417493">
    <property type="protein sequence ID" value="KZP30527.1"/>
    <property type="molecule type" value="Genomic_DNA"/>
</dbReference>
<dbReference type="AlphaFoldDB" id="A0A166TEC3"/>
<sequence>MSGPTMVEDLNTPTAWENVSNAHSDINGSPITYVHSGPAHPDLAPNSSPIPASSSEPPSPPTRSSFDSASKWTDNISVTLERRDTTLSTIPSDAASLVEPSFDENVLRALCDLDCGVPLLLDRIKQSTISCREASVFFKKRAALEEEYGKTLQKLSRNSSDVYSMSEGKAGSFVTAWQSSMRLHETLAENRLRFAQRLNEMSEELGSLAKEVDKNRKQTKDLATRYERALQESEMITEKSKNRLEVGSEELERVLLQKEGESFKDSAVQGKMPGGNKRALGKAVAKGGLLLKGKNPGNIQRQEDDIRLRVSNASDAYRKAVTDTQATRQEYFNFQLPRILRALKECADEIDLGTQYHLTRYAFLFESIVLTDGSTLVPSPESPVQGLKAAIESIDNRSDFKTYMQNYAYARGSIPKSGPRRDGPAEEGFLPPIPTMPSAYAEKAPSSAHGHIGQAPSSHSHIPDRGRPTFGVDLAGQMVRDNVDLPPVMEKCCQAIEKHGLRSQGIYRINGTQRKVNLLKERLDKDLESVDLDADEWASDINNVTSAIKAWFRELPDPLLTYTLHQGFIDAAKIENDRLRHIRLHERVNDLPDPNYATLKYFLGHLHKISQWEAENSMSIQNLSIVFGPTLFGQVAPGTDAHGQANGGMADAAHQNKAIQTILEHYIDIFVDEADGQ</sequence>
<evidence type="ECO:0000256" key="3">
    <source>
        <dbReference type="SAM" id="MobiDB-lite"/>
    </source>
</evidence>
<feature type="domain" description="F-BAR" evidence="5">
    <location>
        <begin position="100"/>
        <end position="399"/>
    </location>
</feature>
<dbReference type="Pfam" id="PF00620">
    <property type="entry name" value="RhoGAP"/>
    <property type="match status" value="1"/>
</dbReference>
<feature type="compositionally biased region" description="Polar residues" evidence="3">
    <location>
        <begin position="11"/>
        <end position="30"/>
    </location>
</feature>
<name>A0A166TEC3_9AGAM</name>
<dbReference type="InterPro" id="IPR001060">
    <property type="entry name" value="FCH_dom"/>
</dbReference>
<dbReference type="GO" id="GO:0005096">
    <property type="term" value="F:GTPase activator activity"/>
    <property type="evidence" value="ECO:0007669"/>
    <property type="project" value="UniProtKB-KW"/>
</dbReference>
<dbReference type="PROSITE" id="PS51741">
    <property type="entry name" value="F_BAR"/>
    <property type="match status" value="1"/>
</dbReference>
<dbReference type="PANTHER" id="PTHR23176">
    <property type="entry name" value="RHO/RAC/CDC GTPASE-ACTIVATING PROTEIN"/>
    <property type="match status" value="1"/>
</dbReference>
<keyword evidence="2" id="KW-0175">Coiled coil</keyword>
<evidence type="ECO:0000313" key="7">
    <source>
        <dbReference type="Proteomes" id="UP000076532"/>
    </source>
</evidence>
<dbReference type="InterPro" id="IPR031160">
    <property type="entry name" value="F_BAR_dom"/>
</dbReference>
<dbReference type="PANTHER" id="PTHR23176:SF134">
    <property type="entry name" value="RHO-TYPE GTPASE-ACTIVATING PROTEIN"/>
    <property type="match status" value="1"/>
</dbReference>
<feature type="region of interest" description="Disordered" evidence="3">
    <location>
        <begin position="413"/>
        <end position="467"/>
    </location>
</feature>
<evidence type="ECO:0000256" key="1">
    <source>
        <dbReference type="ARBA" id="ARBA00022468"/>
    </source>
</evidence>
<dbReference type="InterPro" id="IPR000198">
    <property type="entry name" value="RhoGAP_dom"/>
</dbReference>
<dbReference type="Gene3D" id="1.10.555.10">
    <property type="entry name" value="Rho GTPase activation protein"/>
    <property type="match status" value="1"/>
</dbReference>
<feature type="region of interest" description="Disordered" evidence="3">
    <location>
        <begin position="1"/>
        <end position="70"/>
    </location>
</feature>
<evidence type="ECO:0000259" key="4">
    <source>
        <dbReference type="PROSITE" id="PS50238"/>
    </source>
</evidence>
<dbReference type="Pfam" id="PF00611">
    <property type="entry name" value="FCH"/>
    <property type="match status" value="1"/>
</dbReference>
<dbReference type="GO" id="GO:0005737">
    <property type="term" value="C:cytoplasm"/>
    <property type="evidence" value="ECO:0007669"/>
    <property type="project" value="TreeGrafter"/>
</dbReference>
<reference evidence="6 7" key="1">
    <citation type="journal article" date="2016" name="Mol. Biol. Evol.">
        <title>Comparative Genomics of Early-Diverging Mushroom-Forming Fungi Provides Insights into the Origins of Lignocellulose Decay Capabilities.</title>
        <authorList>
            <person name="Nagy L.G."/>
            <person name="Riley R."/>
            <person name="Tritt A."/>
            <person name="Adam C."/>
            <person name="Daum C."/>
            <person name="Floudas D."/>
            <person name="Sun H."/>
            <person name="Yadav J.S."/>
            <person name="Pangilinan J."/>
            <person name="Larsson K.H."/>
            <person name="Matsuura K."/>
            <person name="Barry K."/>
            <person name="Labutti K."/>
            <person name="Kuo R."/>
            <person name="Ohm R.A."/>
            <person name="Bhattacharya S.S."/>
            <person name="Shirouzu T."/>
            <person name="Yoshinaga Y."/>
            <person name="Martin F.M."/>
            <person name="Grigoriev I.V."/>
            <person name="Hibbett D.S."/>
        </authorList>
    </citation>
    <scope>NUCLEOTIDE SEQUENCE [LARGE SCALE GENOMIC DNA]</scope>
    <source>
        <strain evidence="6 7">CBS 109695</strain>
    </source>
</reference>
<dbReference type="SUPFAM" id="SSF103657">
    <property type="entry name" value="BAR/IMD domain-like"/>
    <property type="match status" value="1"/>
</dbReference>
<dbReference type="OrthoDB" id="79452at2759"/>